<accession>A0ABY2HFS9</accession>
<gene>
    <name evidence="1" type="ORF">CCMA1212_000719</name>
</gene>
<dbReference type="RefSeq" id="XP_073563314.1">
    <property type="nucleotide sequence ID" value="XM_073698178.1"/>
</dbReference>
<dbReference type="Proteomes" id="UP001642720">
    <property type="component" value="Unassembled WGS sequence"/>
</dbReference>
<comment type="caution">
    <text evidence="1">The sequence shown here is derived from an EMBL/GenBank/DDBJ whole genome shotgun (WGS) entry which is preliminary data.</text>
</comment>
<keyword evidence="2" id="KW-1185">Reference proteome</keyword>
<dbReference type="GeneID" id="300572628"/>
<sequence>MREKKAGWWSGGHQLAGGGVVLAIFLAVLQGGPGTGARRAGSGYLTPVRGQGTSDVLSTEVLRRGPEGSAKVSLHSVPMAAKLTFKGQRENDHLDFNSFMAVGGELPGCRLAQAGTALEGPFCSKGASIN</sequence>
<dbReference type="EMBL" id="PPTA01000001">
    <property type="protein sequence ID" value="TFB07113.1"/>
    <property type="molecule type" value="Genomic_DNA"/>
</dbReference>
<reference evidence="1 2" key="1">
    <citation type="submission" date="2018-01" db="EMBL/GenBank/DDBJ databases">
        <title>Genome characterization of the sugarcane-associated fungus Trichoderma ghanense CCMA-1212 and their application in lignocelulose bioconversion.</title>
        <authorList>
            <person name="Steindorff A.S."/>
            <person name="Mendes T.D."/>
            <person name="Vilela E.S.D."/>
            <person name="Rodrigues D.S."/>
            <person name="Formighieri E.F."/>
            <person name="Melo I.S."/>
            <person name="Favaro L.C.L."/>
        </authorList>
    </citation>
    <scope>NUCLEOTIDE SEQUENCE [LARGE SCALE GENOMIC DNA]</scope>
    <source>
        <strain evidence="1 2">CCMA-1212</strain>
    </source>
</reference>
<organism evidence="1 2">
    <name type="scientific">Trichoderma ghanense</name>
    <dbReference type="NCBI Taxonomy" id="65468"/>
    <lineage>
        <taxon>Eukaryota</taxon>
        <taxon>Fungi</taxon>
        <taxon>Dikarya</taxon>
        <taxon>Ascomycota</taxon>
        <taxon>Pezizomycotina</taxon>
        <taxon>Sordariomycetes</taxon>
        <taxon>Hypocreomycetidae</taxon>
        <taxon>Hypocreales</taxon>
        <taxon>Hypocreaceae</taxon>
        <taxon>Trichoderma</taxon>
    </lineage>
</organism>
<evidence type="ECO:0000313" key="1">
    <source>
        <dbReference type="EMBL" id="TFB07113.1"/>
    </source>
</evidence>
<evidence type="ECO:0008006" key="3">
    <source>
        <dbReference type="Google" id="ProtNLM"/>
    </source>
</evidence>
<name>A0ABY2HFS9_9HYPO</name>
<proteinExistence type="predicted"/>
<evidence type="ECO:0000313" key="2">
    <source>
        <dbReference type="Proteomes" id="UP001642720"/>
    </source>
</evidence>
<protein>
    <recommendedName>
        <fullName evidence="3">SSCRP protein</fullName>
    </recommendedName>
</protein>